<dbReference type="KEGG" id="pbu:L21SP3_01436"/>
<gene>
    <name evidence="1" type="ORF">L21SP3_01436</name>
</gene>
<dbReference type="AlphaFoldDB" id="A0A1Q2HQB4"/>
<dbReference type="RefSeq" id="WP_077540207.1">
    <property type="nucleotide sequence ID" value="NZ_CP019633.1"/>
</dbReference>
<sequence>MPRYFYWDKKTTVEEATQLSIFKLKEFGLLCGYAATTLTWTRKLSDHKSSIGIVVDTENLYAKVNYTITDRNTDEKTDYDYKISLTTTPCNFGGKRYWFICPLSVNGLYCGRRTGTLYLASGGNYFGCRHCYNLSYESRNECRLGRFGQMGYVLKADRQIEELYKQIKRWTWAGRPTRKVRKLQALEQKMNRAISLSERFLLD</sequence>
<organism evidence="1 2">
    <name type="scientific">Sedimentisphaera cyanobacteriorum</name>
    <dbReference type="NCBI Taxonomy" id="1940790"/>
    <lineage>
        <taxon>Bacteria</taxon>
        <taxon>Pseudomonadati</taxon>
        <taxon>Planctomycetota</taxon>
        <taxon>Phycisphaerae</taxon>
        <taxon>Sedimentisphaerales</taxon>
        <taxon>Sedimentisphaeraceae</taxon>
        <taxon>Sedimentisphaera</taxon>
    </lineage>
</organism>
<dbReference type="Proteomes" id="UP000188273">
    <property type="component" value="Chromosome"/>
</dbReference>
<dbReference type="EMBL" id="CP019633">
    <property type="protein sequence ID" value="AQQ09628.1"/>
    <property type="molecule type" value="Genomic_DNA"/>
</dbReference>
<dbReference type="OrthoDB" id="281428at2"/>
<keyword evidence="2" id="KW-1185">Reference proteome</keyword>
<evidence type="ECO:0000313" key="1">
    <source>
        <dbReference type="EMBL" id="AQQ09628.1"/>
    </source>
</evidence>
<name>A0A1Q2HQB4_9BACT</name>
<evidence type="ECO:0000313" key="2">
    <source>
        <dbReference type="Proteomes" id="UP000188273"/>
    </source>
</evidence>
<proteinExistence type="predicted"/>
<accession>A0A1Q2HQB4</accession>
<reference evidence="2" key="1">
    <citation type="submission" date="2017-02" db="EMBL/GenBank/DDBJ databases">
        <title>Comparative genomics and description of representatives of a novel lineage of planctomycetes thriving in anoxic sediments.</title>
        <authorList>
            <person name="Spring S."/>
            <person name="Bunk B."/>
            <person name="Sproer C."/>
            <person name="Klenk H.-P."/>
        </authorList>
    </citation>
    <scope>NUCLEOTIDE SEQUENCE [LARGE SCALE GENOMIC DNA]</scope>
    <source>
        <strain evidence="2">L21-RPul-D3</strain>
    </source>
</reference>
<protein>
    <submittedName>
        <fullName evidence="1">Uncharacterized protein</fullName>
    </submittedName>
</protein>